<dbReference type="Proteomes" id="UP000015453">
    <property type="component" value="Unassembled WGS sequence"/>
</dbReference>
<keyword evidence="2" id="KW-1185">Reference proteome</keyword>
<sequence>MSWVTEIKIMATHAEFLLKCTAHFDVLGRGFLDRGHPFHGIEDAILILERHSYRLPIDVDDENDVLCFSRMIVGLDADDREFRSGP</sequence>
<accession>S8DEJ9</accession>
<comment type="caution">
    <text evidence="1">The sequence shown here is derived from an EMBL/GenBank/DDBJ whole genome shotgun (WGS) entry which is preliminary data.</text>
</comment>
<dbReference type="EMBL" id="AUSU01007007">
    <property type="protein sequence ID" value="EPS61213.1"/>
    <property type="molecule type" value="Genomic_DNA"/>
</dbReference>
<dbReference type="AlphaFoldDB" id="S8DEJ9"/>
<evidence type="ECO:0000313" key="1">
    <source>
        <dbReference type="EMBL" id="EPS61213.1"/>
    </source>
</evidence>
<reference evidence="1 2" key="1">
    <citation type="journal article" date="2013" name="BMC Genomics">
        <title>The miniature genome of a carnivorous plant Genlisea aurea contains a low number of genes and short non-coding sequences.</title>
        <authorList>
            <person name="Leushkin E.V."/>
            <person name="Sutormin R.A."/>
            <person name="Nabieva E.R."/>
            <person name="Penin A.A."/>
            <person name="Kondrashov A.S."/>
            <person name="Logacheva M.D."/>
        </authorList>
    </citation>
    <scope>NUCLEOTIDE SEQUENCE [LARGE SCALE GENOMIC DNA]</scope>
</reference>
<protein>
    <submittedName>
        <fullName evidence="1">Uncharacterized protein</fullName>
    </submittedName>
</protein>
<evidence type="ECO:0000313" key="2">
    <source>
        <dbReference type="Proteomes" id="UP000015453"/>
    </source>
</evidence>
<gene>
    <name evidence="1" type="ORF">M569_13586</name>
</gene>
<name>S8DEJ9_9LAMI</name>
<organism evidence="1 2">
    <name type="scientific">Genlisea aurea</name>
    <dbReference type="NCBI Taxonomy" id="192259"/>
    <lineage>
        <taxon>Eukaryota</taxon>
        <taxon>Viridiplantae</taxon>
        <taxon>Streptophyta</taxon>
        <taxon>Embryophyta</taxon>
        <taxon>Tracheophyta</taxon>
        <taxon>Spermatophyta</taxon>
        <taxon>Magnoliopsida</taxon>
        <taxon>eudicotyledons</taxon>
        <taxon>Gunneridae</taxon>
        <taxon>Pentapetalae</taxon>
        <taxon>asterids</taxon>
        <taxon>lamiids</taxon>
        <taxon>Lamiales</taxon>
        <taxon>Lentibulariaceae</taxon>
        <taxon>Genlisea</taxon>
    </lineage>
</organism>
<proteinExistence type="predicted"/>